<evidence type="ECO:0000256" key="5">
    <source>
        <dbReference type="ARBA" id="ARBA00022989"/>
    </source>
</evidence>
<keyword evidence="13" id="KW-1185">Reference proteome</keyword>
<feature type="chain" id="PRO_5003154331" evidence="8">
    <location>
        <begin position="20"/>
        <end position="570"/>
    </location>
</feature>
<feature type="transmembrane region" description="Helical" evidence="7">
    <location>
        <begin position="189"/>
        <end position="210"/>
    </location>
</feature>
<feature type="domain" description="Mechanosensitive ion channel MscS" evidence="9">
    <location>
        <begin position="352"/>
        <end position="418"/>
    </location>
</feature>
<feature type="transmembrane region" description="Helical" evidence="7">
    <location>
        <begin position="231"/>
        <end position="247"/>
    </location>
</feature>
<evidence type="ECO:0000256" key="3">
    <source>
        <dbReference type="ARBA" id="ARBA00022475"/>
    </source>
</evidence>
<evidence type="ECO:0000313" key="13">
    <source>
        <dbReference type="Proteomes" id="UP000008963"/>
    </source>
</evidence>
<dbReference type="Pfam" id="PF21088">
    <property type="entry name" value="MS_channel_1st"/>
    <property type="match status" value="1"/>
</dbReference>
<dbReference type="GO" id="GO:0008381">
    <property type="term" value="F:mechanosensitive monoatomic ion channel activity"/>
    <property type="evidence" value="ECO:0007669"/>
    <property type="project" value="UniProtKB-ARBA"/>
</dbReference>
<comment type="subcellular location">
    <subcellularLocation>
        <location evidence="1">Cell membrane</location>
        <topology evidence="1">Multi-pass membrane protein</topology>
    </subcellularLocation>
</comment>
<dbReference type="Proteomes" id="UP000008963">
    <property type="component" value="Chromosome"/>
</dbReference>
<evidence type="ECO:0000313" key="12">
    <source>
        <dbReference type="EMBL" id="CBW26389.1"/>
    </source>
</evidence>
<protein>
    <submittedName>
        <fullName evidence="12">Membrane protein</fullName>
    </submittedName>
</protein>
<proteinExistence type="inferred from homology"/>
<dbReference type="Pfam" id="PF00924">
    <property type="entry name" value="MS_channel_2nd"/>
    <property type="match status" value="1"/>
</dbReference>
<dbReference type="eggNOG" id="COG0668">
    <property type="taxonomic scope" value="Bacteria"/>
</dbReference>
<comment type="similarity">
    <text evidence="2">Belongs to the MscS (TC 1.A.23) family.</text>
</comment>
<dbReference type="PANTHER" id="PTHR43634">
    <property type="entry name" value="OW CONDUCTANCE MECHANOSENSITIVE CHANNEL"/>
    <property type="match status" value="1"/>
</dbReference>
<name>E1X0Q1_HALMS</name>
<dbReference type="PATRIC" id="fig|862908.3.peg.1462"/>
<feature type="signal peptide" evidence="8">
    <location>
        <begin position="1"/>
        <end position="19"/>
    </location>
</feature>
<evidence type="ECO:0000256" key="7">
    <source>
        <dbReference type="SAM" id="Phobius"/>
    </source>
</evidence>
<keyword evidence="4 7" id="KW-0812">Transmembrane</keyword>
<evidence type="ECO:0000259" key="11">
    <source>
        <dbReference type="Pfam" id="PF21088"/>
    </source>
</evidence>
<evidence type="ECO:0000256" key="6">
    <source>
        <dbReference type="ARBA" id="ARBA00023136"/>
    </source>
</evidence>
<dbReference type="SUPFAM" id="SSF82689">
    <property type="entry name" value="Mechanosensitive channel protein MscS (YggB), C-terminal domain"/>
    <property type="match status" value="1"/>
</dbReference>
<dbReference type="KEGG" id="bmx:BMS_1536"/>
<dbReference type="Gene3D" id="1.10.287.1260">
    <property type="match status" value="1"/>
</dbReference>
<organism evidence="12 13">
    <name type="scientific">Halobacteriovorax marinus (strain ATCC BAA-682 / DSM 15412 / SJ)</name>
    <name type="common">Bacteriovorax marinus</name>
    <dbReference type="NCBI Taxonomy" id="862908"/>
    <lineage>
        <taxon>Bacteria</taxon>
        <taxon>Pseudomonadati</taxon>
        <taxon>Bdellovibrionota</taxon>
        <taxon>Bacteriovoracia</taxon>
        <taxon>Bacteriovoracales</taxon>
        <taxon>Halobacteriovoraceae</taxon>
        <taxon>Halobacteriovorax</taxon>
    </lineage>
</organism>
<dbReference type="InterPro" id="IPR011066">
    <property type="entry name" value="MscS_channel_C_sf"/>
</dbReference>
<dbReference type="InterPro" id="IPR006685">
    <property type="entry name" value="MscS_channel_2nd"/>
</dbReference>
<evidence type="ECO:0000256" key="4">
    <source>
        <dbReference type="ARBA" id="ARBA00022692"/>
    </source>
</evidence>
<accession>E1X0Q1</accession>
<evidence type="ECO:0000256" key="2">
    <source>
        <dbReference type="ARBA" id="ARBA00008017"/>
    </source>
</evidence>
<evidence type="ECO:0000256" key="8">
    <source>
        <dbReference type="SAM" id="SignalP"/>
    </source>
</evidence>
<dbReference type="InterPro" id="IPR049278">
    <property type="entry name" value="MS_channel_C"/>
</dbReference>
<feature type="domain" description="Mechanosensitive ion channel MscS C-terminal" evidence="10">
    <location>
        <begin position="431"/>
        <end position="511"/>
    </location>
</feature>
<dbReference type="InterPro" id="IPR010920">
    <property type="entry name" value="LSM_dom_sf"/>
</dbReference>
<reference evidence="13" key="1">
    <citation type="journal article" date="2013" name="ISME J.">
        <title>A small predatory core genome in the divergent marine Bacteriovorax marinus SJ and the terrestrial Bdellovibrio bacteriovorus.</title>
        <authorList>
            <person name="Crossman L.C."/>
            <person name="Chen H."/>
            <person name="Cerdeno-Tarraga A.M."/>
            <person name="Brooks K."/>
            <person name="Quail M.A."/>
            <person name="Pineiro S.A."/>
            <person name="Hobley L."/>
            <person name="Sockett R.E."/>
            <person name="Bentley S.D."/>
            <person name="Parkhill J."/>
            <person name="Williams H.N."/>
            <person name="Stine O.C."/>
        </authorList>
    </citation>
    <scope>NUCLEOTIDE SEQUENCE [LARGE SCALE GENOMIC DNA]</scope>
    <source>
        <strain evidence="13">ATCC BAA-682 / DSM 15412 / SJ</strain>
    </source>
</reference>
<keyword evidence="8" id="KW-0732">Signal</keyword>
<keyword evidence="6 7" id="KW-0472">Membrane</keyword>
<keyword evidence="5 7" id="KW-1133">Transmembrane helix</keyword>
<dbReference type="OrthoDB" id="5288997at2"/>
<dbReference type="STRING" id="862908.BMS_1536"/>
<dbReference type="HOGENOM" id="CLU_015233_1_1_7"/>
<dbReference type="InterPro" id="IPR011014">
    <property type="entry name" value="MscS_channel_TM-2"/>
</dbReference>
<evidence type="ECO:0000259" key="10">
    <source>
        <dbReference type="Pfam" id="PF21082"/>
    </source>
</evidence>
<dbReference type="EMBL" id="FQ312005">
    <property type="protein sequence ID" value="CBW26389.1"/>
    <property type="molecule type" value="Genomic_DNA"/>
</dbReference>
<dbReference type="SUPFAM" id="SSF50182">
    <property type="entry name" value="Sm-like ribonucleoproteins"/>
    <property type="match status" value="1"/>
</dbReference>
<feature type="transmembrane region" description="Helical" evidence="7">
    <location>
        <begin position="311"/>
        <end position="328"/>
    </location>
</feature>
<feature type="domain" description="Mechanosensitive ion channel transmembrane helices 2/3" evidence="11">
    <location>
        <begin position="313"/>
        <end position="351"/>
    </location>
</feature>
<dbReference type="RefSeq" id="WP_014244172.1">
    <property type="nucleotide sequence ID" value="NC_016620.1"/>
</dbReference>
<dbReference type="Gene3D" id="2.30.30.60">
    <property type="match status" value="1"/>
</dbReference>
<dbReference type="InterPro" id="IPR023408">
    <property type="entry name" value="MscS_beta-dom_sf"/>
</dbReference>
<dbReference type="InterPro" id="IPR045042">
    <property type="entry name" value="YnaI-like"/>
</dbReference>
<dbReference type="AlphaFoldDB" id="E1X0Q1"/>
<dbReference type="InterPro" id="IPR049142">
    <property type="entry name" value="MS_channel_1st"/>
</dbReference>
<evidence type="ECO:0000259" key="9">
    <source>
        <dbReference type="Pfam" id="PF00924"/>
    </source>
</evidence>
<dbReference type="Pfam" id="PF21082">
    <property type="entry name" value="MS_channel_3rd"/>
    <property type="match status" value="1"/>
</dbReference>
<dbReference type="Gene3D" id="3.30.70.100">
    <property type="match status" value="1"/>
</dbReference>
<dbReference type="GO" id="GO:0005886">
    <property type="term" value="C:plasma membrane"/>
    <property type="evidence" value="ECO:0007669"/>
    <property type="project" value="UniProtKB-SubCell"/>
</dbReference>
<feature type="transmembrane region" description="Helical" evidence="7">
    <location>
        <begin position="267"/>
        <end position="290"/>
    </location>
</feature>
<gene>
    <name evidence="12" type="ordered locus">BMS_1536</name>
</gene>
<keyword evidence="3" id="KW-1003">Cell membrane</keyword>
<sequence length="570" mass="65327">MLKKIILILCLFTQFNLLASNYPAPTLESPRSTMNYFLKTMKGFKKGDQEGLNLAIKALNTSQLDQTSRVSTAKLAAKRLINTLDRLEYINIAKIPDKMKDSNLWIYKKERIIDHGNEIFLEISIARDSDKMWRFTPQTLSSIEDFEKSVRSNNVAKGVIELKSWKEKFKSFFPSWTSQRSFLILNGQWIALFALVFFGHILEKLIRLIIIARIKSIFESQNIHFTQKREGFFSPQGFFFFSIFWIFGLEFLELPDTILGPLLRIGYIAFTIASVFTITQIIDVICQYLEKKALESENKFDDVLIPLIRKSAKFLVYCFGIIFIGDSLTLDMKNILAGLGIGGIAFALAAKDTISNLFGSLTVLIDRPFSIGDWIVVDSKTEGTVIEVGLRSTRIKTFYDSIITLPNGSLTNATVDNLGKRTYRRYTTKLGAQYDTPVEKIEAFCEGIRQIILSHKWTRKDYFHVYFNGMGDSSLEILVYLFWRVPDWSAELQERHRLLIDILRLGRELGIDFAFPTQTLHLFNEEQKAKENCDFEALVYGKELAKGITETPISTKHHRSGKITSDEISL</sequence>
<evidence type="ECO:0000256" key="1">
    <source>
        <dbReference type="ARBA" id="ARBA00004651"/>
    </source>
</evidence>
<dbReference type="PANTHER" id="PTHR43634:SF2">
    <property type="entry name" value="LOW CONDUCTANCE MECHANOSENSITIVE CHANNEL YNAI"/>
    <property type="match status" value="1"/>
</dbReference>
<dbReference type="SUPFAM" id="SSF82861">
    <property type="entry name" value="Mechanosensitive channel protein MscS (YggB), transmembrane region"/>
    <property type="match status" value="1"/>
</dbReference>